<dbReference type="PANTHER" id="PTHR42878">
    <property type="entry name" value="TWO-COMPONENT HISTIDINE KINASE"/>
    <property type="match status" value="1"/>
</dbReference>
<reference evidence="10" key="1">
    <citation type="journal article" date="2020" name="bioRxiv">
        <title>A rank-normalized archaeal taxonomy based on genome phylogeny resolves widespread incomplete and uneven classifications.</title>
        <authorList>
            <person name="Rinke C."/>
            <person name="Chuvochina M."/>
            <person name="Mussig A.J."/>
            <person name="Chaumeil P.-A."/>
            <person name="Waite D.W."/>
            <person name="Whitman W.B."/>
            <person name="Parks D.H."/>
            <person name="Hugenholtz P."/>
        </authorList>
    </citation>
    <scope>NUCLEOTIDE SEQUENCE [LARGE SCALE GENOMIC DNA]</scope>
</reference>
<name>A0A7J4MYT1_METTF</name>
<evidence type="ECO:0000313" key="9">
    <source>
        <dbReference type="EMBL" id="HIH65480.1"/>
    </source>
</evidence>
<evidence type="ECO:0000256" key="1">
    <source>
        <dbReference type="ARBA" id="ARBA00000085"/>
    </source>
</evidence>
<evidence type="ECO:0000259" key="8">
    <source>
        <dbReference type="PROSITE" id="PS50109"/>
    </source>
</evidence>
<evidence type="ECO:0000313" key="10">
    <source>
        <dbReference type="Proteomes" id="UP000538031"/>
    </source>
</evidence>
<comment type="catalytic activity">
    <reaction evidence="1">
        <text>ATP + protein L-histidine = ADP + protein N-phospho-L-histidine.</text>
        <dbReference type="EC" id="2.7.13.3"/>
    </reaction>
</comment>
<feature type="transmembrane region" description="Helical" evidence="7">
    <location>
        <begin position="105"/>
        <end position="122"/>
    </location>
</feature>
<dbReference type="PRINTS" id="PR00344">
    <property type="entry name" value="BCTRLSENSOR"/>
</dbReference>
<evidence type="ECO:0000256" key="7">
    <source>
        <dbReference type="SAM" id="Phobius"/>
    </source>
</evidence>
<protein>
    <recommendedName>
        <fullName evidence="2">histidine kinase</fullName>
        <ecNumber evidence="2">2.7.13.3</ecNumber>
    </recommendedName>
</protein>
<dbReference type="CDD" id="cd00082">
    <property type="entry name" value="HisKA"/>
    <property type="match status" value="1"/>
</dbReference>
<keyword evidence="7" id="KW-0472">Membrane</keyword>
<dbReference type="InterPro" id="IPR004358">
    <property type="entry name" value="Sig_transdc_His_kin-like_C"/>
</dbReference>
<sequence length="373" mass="42380">MEFFAVSLDSHVFSHIKEIFLYNHNQKFYVVMMKHDDVLMILAAAALMFSFSWVHGMLLVLPLLAIPQLSSRTIKWGVLILAVFVALLILQPMTMAVGLNISDELFRLVLLLLFTFMVALLIERIEKVRSLRELNLELKKQAEKLEDANKELEAFAYSVSHDLRVPLRAIDGFSRILVEDYEDRLDDEGVRILRIIRDNTRKMGQLIDDILLLSRAGRQEMNLAMLDMRELAESTYRELASQEEGRSIEFSVADLPPAMADRALMGQVMGNLLSNAIKFTRDRDPAVIEVGYMDGGDEHTYYVKDNGAGFDMKYASKLFGLFQRLHSQEEFEGTGVGLSIVQRIIKRHGGRVWGEGEVDGGATIYFTLPKVVK</sequence>
<evidence type="ECO:0000256" key="2">
    <source>
        <dbReference type="ARBA" id="ARBA00012438"/>
    </source>
</evidence>
<dbReference type="PROSITE" id="PS50109">
    <property type="entry name" value="HIS_KIN"/>
    <property type="match status" value="1"/>
</dbReference>
<dbReference type="InterPro" id="IPR003594">
    <property type="entry name" value="HATPase_dom"/>
</dbReference>
<dbReference type="GO" id="GO:0030295">
    <property type="term" value="F:protein kinase activator activity"/>
    <property type="evidence" value="ECO:0007669"/>
    <property type="project" value="TreeGrafter"/>
</dbReference>
<keyword evidence="5 9" id="KW-0418">Kinase</keyword>
<feature type="coiled-coil region" evidence="6">
    <location>
        <begin position="128"/>
        <end position="155"/>
    </location>
</feature>
<evidence type="ECO:0000256" key="5">
    <source>
        <dbReference type="ARBA" id="ARBA00022777"/>
    </source>
</evidence>
<organism evidence="9 10">
    <name type="scientific">Methanothermobacter thermautotrophicus</name>
    <name type="common">Methanobacterium thermoformicicum</name>
    <dbReference type="NCBI Taxonomy" id="145262"/>
    <lineage>
        <taxon>Archaea</taxon>
        <taxon>Methanobacteriati</taxon>
        <taxon>Methanobacteriota</taxon>
        <taxon>Methanomada group</taxon>
        <taxon>Methanobacteria</taxon>
        <taxon>Methanobacteriales</taxon>
        <taxon>Methanobacteriaceae</taxon>
        <taxon>Methanothermobacter</taxon>
    </lineage>
</organism>
<dbReference type="EMBL" id="DUHT01000086">
    <property type="protein sequence ID" value="HIH65480.1"/>
    <property type="molecule type" value="Genomic_DNA"/>
</dbReference>
<dbReference type="InterPro" id="IPR005467">
    <property type="entry name" value="His_kinase_dom"/>
</dbReference>
<feature type="transmembrane region" description="Helical" evidence="7">
    <location>
        <begin position="38"/>
        <end position="64"/>
    </location>
</feature>
<dbReference type="FunFam" id="3.30.565.10:FF:000006">
    <property type="entry name" value="Sensor histidine kinase WalK"/>
    <property type="match status" value="1"/>
</dbReference>
<dbReference type="InterPro" id="IPR003661">
    <property type="entry name" value="HisK_dim/P_dom"/>
</dbReference>
<evidence type="ECO:0000256" key="4">
    <source>
        <dbReference type="ARBA" id="ARBA00022679"/>
    </source>
</evidence>
<keyword evidence="4" id="KW-0808">Transferase</keyword>
<dbReference type="Proteomes" id="UP000538031">
    <property type="component" value="Unassembled WGS sequence"/>
</dbReference>
<dbReference type="CDD" id="cd16921">
    <property type="entry name" value="HATPase_FilI-like"/>
    <property type="match status" value="1"/>
</dbReference>
<dbReference type="Gene3D" id="3.30.565.10">
    <property type="entry name" value="Histidine kinase-like ATPase, C-terminal domain"/>
    <property type="match status" value="1"/>
</dbReference>
<dbReference type="SMART" id="SM00387">
    <property type="entry name" value="HATPase_c"/>
    <property type="match status" value="1"/>
</dbReference>
<comment type="caution">
    <text evidence="9">The sequence shown here is derived from an EMBL/GenBank/DDBJ whole genome shotgun (WGS) entry which is preliminary data.</text>
</comment>
<dbReference type="EC" id="2.7.13.3" evidence="2"/>
<dbReference type="PANTHER" id="PTHR42878:SF15">
    <property type="entry name" value="BACTERIOPHYTOCHROME"/>
    <property type="match status" value="1"/>
</dbReference>
<dbReference type="InterPro" id="IPR050351">
    <property type="entry name" value="BphY/WalK/GraS-like"/>
</dbReference>
<evidence type="ECO:0000256" key="3">
    <source>
        <dbReference type="ARBA" id="ARBA00022553"/>
    </source>
</evidence>
<keyword evidence="7" id="KW-0812">Transmembrane</keyword>
<feature type="domain" description="Histidine kinase" evidence="8">
    <location>
        <begin position="158"/>
        <end position="372"/>
    </location>
</feature>
<proteinExistence type="predicted"/>
<keyword evidence="6" id="KW-0175">Coiled coil</keyword>
<dbReference type="GO" id="GO:0000155">
    <property type="term" value="F:phosphorelay sensor kinase activity"/>
    <property type="evidence" value="ECO:0007669"/>
    <property type="project" value="InterPro"/>
</dbReference>
<accession>A0A7J4MYT1</accession>
<dbReference type="SMART" id="SM00388">
    <property type="entry name" value="HisKA"/>
    <property type="match status" value="1"/>
</dbReference>
<dbReference type="AlphaFoldDB" id="A0A7J4MYT1"/>
<dbReference type="GO" id="GO:0000156">
    <property type="term" value="F:phosphorelay response regulator activity"/>
    <property type="evidence" value="ECO:0007669"/>
    <property type="project" value="TreeGrafter"/>
</dbReference>
<gene>
    <name evidence="9" type="ORF">HA285_07810</name>
</gene>
<dbReference type="InterPro" id="IPR036890">
    <property type="entry name" value="HATPase_C_sf"/>
</dbReference>
<evidence type="ECO:0000256" key="6">
    <source>
        <dbReference type="SAM" id="Coils"/>
    </source>
</evidence>
<keyword evidence="3" id="KW-0597">Phosphoprotein</keyword>
<dbReference type="SUPFAM" id="SSF55874">
    <property type="entry name" value="ATPase domain of HSP90 chaperone/DNA topoisomerase II/histidine kinase"/>
    <property type="match status" value="1"/>
</dbReference>
<keyword evidence="7" id="KW-1133">Transmembrane helix</keyword>
<dbReference type="SUPFAM" id="SSF47384">
    <property type="entry name" value="Homodimeric domain of signal transducing histidine kinase"/>
    <property type="match status" value="1"/>
</dbReference>
<dbReference type="Pfam" id="PF02518">
    <property type="entry name" value="HATPase_c"/>
    <property type="match status" value="1"/>
</dbReference>
<dbReference type="Pfam" id="PF00512">
    <property type="entry name" value="HisKA"/>
    <property type="match status" value="1"/>
</dbReference>
<dbReference type="Gene3D" id="1.10.287.130">
    <property type="match status" value="1"/>
</dbReference>
<dbReference type="InterPro" id="IPR036097">
    <property type="entry name" value="HisK_dim/P_sf"/>
</dbReference>
<feature type="transmembrane region" description="Helical" evidence="7">
    <location>
        <begin position="76"/>
        <end position="99"/>
    </location>
</feature>
<dbReference type="GO" id="GO:0007234">
    <property type="term" value="P:osmosensory signaling via phosphorelay pathway"/>
    <property type="evidence" value="ECO:0007669"/>
    <property type="project" value="TreeGrafter"/>
</dbReference>